<dbReference type="SUPFAM" id="SSF102712">
    <property type="entry name" value="JAB1/MPN domain"/>
    <property type="match status" value="1"/>
</dbReference>
<feature type="domain" description="JAB" evidence="6">
    <location>
        <begin position="12"/>
        <end position="129"/>
    </location>
</feature>
<dbReference type="EMBL" id="DRTV01000246">
    <property type="protein sequence ID" value="HHF58464.1"/>
    <property type="molecule type" value="Genomic_DNA"/>
</dbReference>
<evidence type="ECO:0000259" key="6">
    <source>
        <dbReference type="Pfam" id="PF14464"/>
    </source>
</evidence>
<organism evidence="7">
    <name type="scientific">candidate division WOR-3 bacterium</name>
    <dbReference type="NCBI Taxonomy" id="2052148"/>
    <lineage>
        <taxon>Bacteria</taxon>
        <taxon>Bacteria division WOR-3</taxon>
    </lineage>
</organism>
<dbReference type="Proteomes" id="UP000886014">
    <property type="component" value="Unassembled WGS sequence"/>
</dbReference>
<evidence type="ECO:0000256" key="3">
    <source>
        <dbReference type="ARBA" id="ARBA00022801"/>
    </source>
</evidence>
<evidence type="ECO:0000256" key="2">
    <source>
        <dbReference type="ARBA" id="ARBA00022723"/>
    </source>
</evidence>
<name>A0A7C5I535_UNCW3</name>
<comment type="caution">
    <text evidence="7">The sequence shown here is derived from an EMBL/GenBank/DDBJ whole genome shotgun (WGS) entry which is preliminary data.</text>
</comment>
<sequence length="172" mass="19527">MKKQVLIKDGAFLNMIVSAAETFKLETYGILLGYRTETGYTVEYAIPLVTPERSPYHIKPNPRREARIKELISSLQLGVEIIGDFHSHTQLKDVKALPIPSPDDIAGMEEGNVYIIIAINEKERDVEWQHNVDDSISGTLENFHLKMRAFEMRGKRQYRSLKVICPVATGIV</sequence>
<gene>
    <name evidence="7" type="ORF">ENL41_03465</name>
</gene>
<dbReference type="Pfam" id="PF14464">
    <property type="entry name" value="Prok-JAB"/>
    <property type="match status" value="1"/>
</dbReference>
<reference evidence="7" key="1">
    <citation type="journal article" date="2020" name="mSystems">
        <title>Genome- and Community-Level Interaction Insights into Carbon Utilization and Element Cycling Functions of Hydrothermarchaeota in Hydrothermal Sediment.</title>
        <authorList>
            <person name="Zhou Z."/>
            <person name="Liu Y."/>
            <person name="Xu W."/>
            <person name="Pan J."/>
            <person name="Luo Z.H."/>
            <person name="Li M."/>
        </authorList>
    </citation>
    <scope>NUCLEOTIDE SEQUENCE [LARGE SCALE GENOMIC DNA]</scope>
    <source>
        <strain evidence="7">HyVt-94</strain>
    </source>
</reference>
<keyword evidence="2" id="KW-0479">Metal-binding</keyword>
<proteinExistence type="predicted"/>
<keyword evidence="1" id="KW-0645">Protease</keyword>
<evidence type="ECO:0000256" key="4">
    <source>
        <dbReference type="ARBA" id="ARBA00022833"/>
    </source>
</evidence>
<evidence type="ECO:0000313" key="7">
    <source>
        <dbReference type="EMBL" id="HHF58464.1"/>
    </source>
</evidence>
<dbReference type="AlphaFoldDB" id="A0A7C5I535"/>
<dbReference type="InterPro" id="IPR028090">
    <property type="entry name" value="JAB_dom_prok"/>
</dbReference>
<keyword evidence="5" id="KW-0482">Metalloprotease</keyword>
<dbReference type="GO" id="GO:0006508">
    <property type="term" value="P:proteolysis"/>
    <property type="evidence" value="ECO:0007669"/>
    <property type="project" value="UniProtKB-KW"/>
</dbReference>
<keyword evidence="3" id="KW-0378">Hydrolase</keyword>
<dbReference type="Gene3D" id="3.40.140.10">
    <property type="entry name" value="Cytidine Deaminase, domain 2"/>
    <property type="match status" value="1"/>
</dbReference>
<dbReference type="GO" id="GO:0008237">
    <property type="term" value="F:metallopeptidase activity"/>
    <property type="evidence" value="ECO:0007669"/>
    <property type="project" value="UniProtKB-KW"/>
</dbReference>
<evidence type="ECO:0000256" key="5">
    <source>
        <dbReference type="ARBA" id="ARBA00023049"/>
    </source>
</evidence>
<dbReference type="GO" id="GO:0046872">
    <property type="term" value="F:metal ion binding"/>
    <property type="evidence" value="ECO:0007669"/>
    <property type="project" value="UniProtKB-KW"/>
</dbReference>
<keyword evidence="4" id="KW-0862">Zinc</keyword>
<protein>
    <recommendedName>
        <fullName evidence="6">JAB domain-containing protein</fullName>
    </recommendedName>
</protein>
<accession>A0A7C5I535</accession>
<evidence type="ECO:0000256" key="1">
    <source>
        <dbReference type="ARBA" id="ARBA00022670"/>
    </source>
</evidence>